<gene>
    <name evidence="10" type="primary">MZM1</name>
    <name evidence="10" type="ORF">AWJ20_1978</name>
</gene>
<dbReference type="InterPro" id="IPR008011">
    <property type="entry name" value="Complex1_LYR_dom"/>
</dbReference>
<dbReference type="Proteomes" id="UP000189580">
    <property type="component" value="Chromosome b"/>
</dbReference>
<protein>
    <recommendedName>
        <fullName evidence="4">Mitochondrial zinc maintenance protein 1, mitochondrial</fullName>
    </recommendedName>
</protein>
<evidence type="ECO:0000256" key="4">
    <source>
        <dbReference type="ARBA" id="ARBA00015108"/>
    </source>
</evidence>
<evidence type="ECO:0000256" key="5">
    <source>
        <dbReference type="ARBA" id="ARBA00022946"/>
    </source>
</evidence>
<comment type="similarity">
    <text evidence="2">Belongs to the complex I LYR family. MZM1 subfamily.</text>
</comment>
<dbReference type="CDD" id="cd20267">
    <property type="entry name" value="Complex1_LYR_LYRM7"/>
    <property type="match status" value="1"/>
</dbReference>
<reference evidence="10 11" key="1">
    <citation type="submission" date="2016-02" db="EMBL/GenBank/DDBJ databases">
        <title>Complete genome sequence and transcriptome regulation of the pentose utilising yeast Sugiyamaella lignohabitans.</title>
        <authorList>
            <person name="Bellasio M."/>
            <person name="Peymann A."/>
            <person name="Valli M."/>
            <person name="Sipitzky M."/>
            <person name="Graf A."/>
            <person name="Sauer M."/>
            <person name="Marx H."/>
            <person name="Mattanovich D."/>
        </authorList>
    </citation>
    <scope>NUCLEOTIDE SEQUENCE [LARGE SCALE GENOMIC DNA]</scope>
    <source>
        <strain evidence="10 11">CBS 10342</strain>
    </source>
</reference>
<keyword evidence="5" id="KW-0809">Transit peptide</keyword>
<keyword evidence="7" id="KW-0143">Chaperone</keyword>
<feature type="domain" description="Complex 1 LYR protein" evidence="9">
    <location>
        <begin position="8"/>
        <end position="62"/>
    </location>
</feature>
<dbReference type="InterPro" id="IPR045298">
    <property type="entry name" value="Complex1_LYR_LYRM7"/>
</dbReference>
<evidence type="ECO:0000256" key="1">
    <source>
        <dbReference type="ARBA" id="ARBA00004305"/>
    </source>
</evidence>
<evidence type="ECO:0000313" key="11">
    <source>
        <dbReference type="Proteomes" id="UP000189580"/>
    </source>
</evidence>
<evidence type="ECO:0000256" key="6">
    <source>
        <dbReference type="ARBA" id="ARBA00023128"/>
    </source>
</evidence>
<dbReference type="Pfam" id="PF05347">
    <property type="entry name" value="Complex1_LYR"/>
    <property type="match status" value="1"/>
</dbReference>
<evidence type="ECO:0000256" key="7">
    <source>
        <dbReference type="ARBA" id="ARBA00023186"/>
    </source>
</evidence>
<evidence type="ECO:0000256" key="2">
    <source>
        <dbReference type="ARBA" id="ARBA00009949"/>
    </source>
</evidence>
<dbReference type="GeneID" id="30033838"/>
<comment type="subunit">
    <text evidence="3">Interacts with RIP1.</text>
</comment>
<proteinExistence type="inferred from homology"/>
<evidence type="ECO:0000256" key="3">
    <source>
        <dbReference type="ARBA" id="ARBA00011589"/>
    </source>
</evidence>
<dbReference type="AlphaFoldDB" id="A0A161HFN3"/>
<dbReference type="KEGG" id="slb:AWJ20_1978"/>
<evidence type="ECO:0000313" key="10">
    <source>
        <dbReference type="EMBL" id="ANB14390.1"/>
    </source>
</evidence>
<accession>A0A161HFN3</accession>
<evidence type="ECO:0000256" key="8">
    <source>
        <dbReference type="ARBA" id="ARBA00025268"/>
    </source>
</evidence>
<comment type="subcellular location">
    <subcellularLocation>
        <location evidence="1">Mitochondrion matrix</location>
    </subcellularLocation>
</comment>
<dbReference type="GO" id="GO:0044183">
    <property type="term" value="F:protein folding chaperone"/>
    <property type="evidence" value="ECO:0007669"/>
    <property type="project" value="TreeGrafter"/>
</dbReference>
<keyword evidence="6" id="KW-0496">Mitochondrion</keyword>
<organism evidence="10 11">
    <name type="scientific">Sugiyamaella lignohabitans</name>
    <dbReference type="NCBI Taxonomy" id="796027"/>
    <lineage>
        <taxon>Eukaryota</taxon>
        <taxon>Fungi</taxon>
        <taxon>Dikarya</taxon>
        <taxon>Ascomycota</taxon>
        <taxon>Saccharomycotina</taxon>
        <taxon>Dipodascomycetes</taxon>
        <taxon>Dipodascales</taxon>
        <taxon>Trichomonascaceae</taxon>
        <taxon>Sugiyamaella</taxon>
    </lineage>
</organism>
<comment type="function">
    <text evidence="8">Assembly factor required for Rieske Fe-S protein RIP1 incorporation into the cytochrome b-c1 (CIII) complex. Functions as a chaperone, binding to this subunit within the mitochondrial matrix and stabilizing it prior to its translocation and insertion into the late CIII dimeric intermediate within the mitochondrial inner membrane. Modulates the mitochondrial matrix zinc pool.</text>
</comment>
<keyword evidence="11" id="KW-1185">Reference proteome</keyword>
<dbReference type="GO" id="GO:0005759">
    <property type="term" value="C:mitochondrial matrix"/>
    <property type="evidence" value="ECO:0007669"/>
    <property type="project" value="UniProtKB-SubCell"/>
</dbReference>
<sequence>MSTTNRTAALSAYRYVLRATRVAFNSDPVALNGSRSQIRAGFKADRNVTDEAEIKEKIQYIKDIGLILRTNVVQAQKKSEDDNNFGEF</sequence>
<dbReference type="OrthoDB" id="529194at2759"/>
<dbReference type="EMBL" id="CP014503">
    <property type="protein sequence ID" value="ANB14390.1"/>
    <property type="molecule type" value="Genomic_DNA"/>
</dbReference>
<dbReference type="GO" id="GO:0034551">
    <property type="term" value="P:mitochondrial respiratory chain complex III assembly"/>
    <property type="evidence" value="ECO:0007669"/>
    <property type="project" value="InterPro"/>
</dbReference>
<evidence type="ECO:0000259" key="9">
    <source>
        <dbReference type="Pfam" id="PF05347"/>
    </source>
</evidence>
<dbReference type="PANTHER" id="PTHR46749">
    <property type="entry name" value="COMPLEX III ASSEMBLY FACTOR LYRM7"/>
    <property type="match status" value="1"/>
</dbReference>
<name>A0A161HFN3_9ASCO</name>
<dbReference type="InterPro" id="IPR050435">
    <property type="entry name" value="MZM1/LYRM7"/>
</dbReference>
<dbReference type="RefSeq" id="XP_018736867.1">
    <property type="nucleotide sequence ID" value="XM_018878898.1"/>
</dbReference>
<dbReference type="PANTHER" id="PTHR46749:SF1">
    <property type="entry name" value="COMPLEX III ASSEMBLY FACTOR LYRM7"/>
    <property type="match status" value="1"/>
</dbReference>